<dbReference type="SUPFAM" id="SSF54373">
    <property type="entry name" value="FAD-linked reductases, C-terminal domain"/>
    <property type="match status" value="1"/>
</dbReference>
<dbReference type="EMBL" id="LT629750">
    <property type="protein sequence ID" value="SDT59127.1"/>
    <property type="molecule type" value="Genomic_DNA"/>
</dbReference>
<name>A0A1H2BM27_9BRAD</name>
<dbReference type="Proteomes" id="UP000243904">
    <property type="component" value="Chromosome I"/>
</dbReference>
<reference evidence="10" key="1">
    <citation type="submission" date="2016-10" db="EMBL/GenBank/DDBJ databases">
        <authorList>
            <person name="Varghese N."/>
            <person name="Submissions S."/>
        </authorList>
    </citation>
    <scope>NUCLEOTIDE SEQUENCE [LARGE SCALE GENOMIC DNA]</scope>
    <source>
        <strain evidence="10">GAS369</strain>
    </source>
</reference>
<dbReference type="InterPro" id="IPR007867">
    <property type="entry name" value="GMC_OxRtase_C"/>
</dbReference>
<dbReference type="PROSITE" id="PS00623">
    <property type="entry name" value="GMC_OXRED_1"/>
    <property type="match status" value="1"/>
</dbReference>
<keyword evidence="3 6" id="KW-0285">Flavoprotein</keyword>
<dbReference type="Gene3D" id="3.50.50.60">
    <property type="entry name" value="FAD/NAD(P)-binding domain"/>
    <property type="match status" value="1"/>
</dbReference>
<comment type="cofactor">
    <cofactor evidence="1 5">
        <name>FAD</name>
        <dbReference type="ChEBI" id="CHEBI:57692"/>
    </cofactor>
</comment>
<dbReference type="PANTHER" id="PTHR11552">
    <property type="entry name" value="GLUCOSE-METHANOL-CHOLINE GMC OXIDOREDUCTASE"/>
    <property type="match status" value="1"/>
</dbReference>
<dbReference type="AlphaFoldDB" id="A0A1H2BM27"/>
<dbReference type="InterPro" id="IPR012132">
    <property type="entry name" value="GMC_OxRdtase"/>
</dbReference>
<evidence type="ECO:0000256" key="3">
    <source>
        <dbReference type="ARBA" id="ARBA00022630"/>
    </source>
</evidence>
<dbReference type="PROSITE" id="PS00624">
    <property type="entry name" value="GMC_OXRED_2"/>
    <property type="match status" value="1"/>
</dbReference>
<evidence type="ECO:0000256" key="5">
    <source>
        <dbReference type="PIRSR" id="PIRSR000137-2"/>
    </source>
</evidence>
<dbReference type="PIRSF" id="PIRSF000137">
    <property type="entry name" value="Alcohol_oxidase"/>
    <property type="match status" value="1"/>
</dbReference>
<evidence type="ECO:0000256" key="1">
    <source>
        <dbReference type="ARBA" id="ARBA00001974"/>
    </source>
</evidence>
<dbReference type="Gene3D" id="3.30.560.10">
    <property type="entry name" value="Glucose Oxidase, domain 3"/>
    <property type="match status" value="1"/>
</dbReference>
<sequence length="531" mass="57652">MAAQGYDYIIVGAGSAGCIVANRLSADPSCRVLLLEAGGADRNFWLKLPVGYYRTIYNERFSRLFTTEPSEGSGGRAIVWPRGRVVGGSSSINGLIFIRGQHEDFDDWERLGAKGWSYRDLLPYFRRYERYQGGESQYHGGLGEFEVSDLRTGNRASAAWVDAGVEFGLPRNPDFNGETTLGVGAYQLGIGRHWRSSSASAFLRPVAHRSNLTVITHAQVSKVTFRGNVASGVEWISKGQTFNAAADREVILSGGALQSPQLLQLSGIGASDLLRGLGIPVIADAPEVGGNLQDHYQARTIVRLKEKISLNDQVRNPIELAKMGLQWMLAGSGPLTAGAGQVGGAACTEYAVGGRPDIQFNVMPLSVDKPGAPLHSYSGFTASVWQCHGKSRGRLAIRSTDPFEQPRIEPNYFAEDIDRKTMVAGLKMLRDIYQQKSFRGLWDIEMVPGEAVNTPAGLWDFARNTGGTVFHCVGTCRMGSDEQSVLDSQLRVRGVERLRVIDASVMPQITSANTNATSLMIGERGAALVMS</sequence>
<protein>
    <submittedName>
        <fullName evidence="9">Choline dehydrogenase</fullName>
    </submittedName>
</protein>
<feature type="binding site" evidence="5">
    <location>
        <position position="220"/>
    </location>
    <ligand>
        <name>FAD</name>
        <dbReference type="ChEBI" id="CHEBI:57692"/>
    </ligand>
</feature>
<feature type="domain" description="Glucose-methanol-choline oxidoreductase N-terminal" evidence="8">
    <location>
        <begin position="255"/>
        <end position="269"/>
    </location>
</feature>
<keyword evidence="10" id="KW-1185">Reference proteome</keyword>
<dbReference type="SUPFAM" id="SSF51905">
    <property type="entry name" value="FAD/NAD(P)-binding domain"/>
    <property type="match status" value="1"/>
</dbReference>
<keyword evidence="4 5" id="KW-0274">FAD</keyword>
<dbReference type="InterPro" id="IPR036188">
    <property type="entry name" value="FAD/NAD-bd_sf"/>
</dbReference>
<feature type="domain" description="Glucose-methanol-choline oxidoreductase N-terminal" evidence="7">
    <location>
        <begin position="83"/>
        <end position="106"/>
    </location>
</feature>
<evidence type="ECO:0000256" key="6">
    <source>
        <dbReference type="RuleBase" id="RU003968"/>
    </source>
</evidence>
<gene>
    <name evidence="9" type="ORF">SAMN05444158_7316</name>
</gene>
<dbReference type="GO" id="GO:0016614">
    <property type="term" value="F:oxidoreductase activity, acting on CH-OH group of donors"/>
    <property type="evidence" value="ECO:0007669"/>
    <property type="project" value="InterPro"/>
</dbReference>
<feature type="binding site" evidence="5">
    <location>
        <position position="85"/>
    </location>
    <ligand>
        <name>FAD</name>
        <dbReference type="ChEBI" id="CHEBI:57692"/>
    </ligand>
</feature>
<dbReference type="Pfam" id="PF00732">
    <property type="entry name" value="GMC_oxred_N"/>
    <property type="match status" value="1"/>
</dbReference>
<dbReference type="RefSeq" id="WP_146690764.1">
    <property type="nucleotide sequence ID" value="NZ_LT629750.1"/>
</dbReference>
<dbReference type="PANTHER" id="PTHR11552:SF147">
    <property type="entry name" value="CHOLINE DEHYDROGENASE, MITOCHONDRIAL"/>
    <property type="match status" value="1"/>
</dbReference>
<evidence type="ECO:0000259" key="7">
    <source>
        <dbReference type="PROSITE" id="PS00623"/>
    </source>
</evidence>
<evidence type="ECO:0000256" key="4">
    <source>
        <dbReference type="ARBA" id="ARBA00022827"/>
    </source>
</evidence>
<dbReference type="InterPro" id="IPR000172">
    <property type="entry name" value="GMC_OxRdtase_N"/>
</dbReference>
<evidence type="ECO:0000313" key="10">
    <source>
        <dbReference type="Proteomes" id="UP000243904"/>
    </source>
</evidence>
<proteinExistence type="inferred from homology"/>
<evidence type="ECO:0000313" key="9">
    <source>
        <dbReference type="EMBL" id="SDT59127.1"/>
    </source>
</evidence>
<dbReference type="GO" id="GO:0050660">
    <property type="term" value="F:flavin adenine dinucleotide binding"/>
    <property type="evidence" value="ECO:0007669"/>
    <property type="project" value="InterPro"/>
</dbReference>
<comment type="similarity">
    <text evidence="2 6">Belongs to the GMC oxidoreductase family.</text>
</comment>
<organism evidence="9 10">
    <name type="scientific">Bradyrhizobium canariense</name>
    <dbReference type="NCBI Taxonomy" id="255045"/>
    <lineage>
        <taxon>Bacteria</taxon>
        <taxon>Pseudomonadati</taxon>
        <taxon>Pseudomonadota</taxon>
        <taxon>Alphaproteobacteria</taxon>
        <taxon>Hyphomicrobiales</taxon>
        <taxon>Nitrobacteraceae</taxon>
        <taxon>Bradyrhizobium</taxon>
    </lineage>
</organism>
<accession>A0A1H2BM27</accession>
<evidence type="ECO:0000256" key="2">
    <source>
        <dbReference type="ARBA" id="ARBA00010790"/>
    </source>
</evidence>
<dbReference type="Pfam" id="PF05199">
    <property type="entry name" value="GMC_oxred_C"/>
    <property type="match status" value="1"/>
</dbReference>
<evidence type="ECO:0000259" key="8">
    <source>
        <dbReference type="PROSITE" id="PS00624"/>
    </source>
</evidence>